<accession>A0A0F7YXC9</accession>
<dbReference type="RefSeq" id="WP_407473265.1">
    <property type="nucleotide sequence ID" value="NZ_CP172581.1"/>
</dbReference>
<dbReference type="AlphaFoldDB" id="A0A0F7YXC9"/>
<dbReference type="InterPro" id="IPR015400">
    <property type="entry name" value="DUF1978_IncA"/>
</dbReference>
<feature type="domain" description="DUF1978" evidence="2">
    <location>
        <begin position="314"/>
        <end position="554"/>
    </location>
</feature>
<feature type="transmembrane region" description="Helical" evidence="1">
    <location>
        <begin position="40"/>
        <end position="64"/>
    </location>
</feature>
<dbReference type="Pfam" id="PF09321">
    <property type="entry name" value="DUF1978"/>
    <property type="match status" value="1"/>
</dbReference>
<organism evidence="3">
    <name type="scientific">Chlamydia pneumoniae</name>
    <name type="common">Chlamydophila pneumoniae</name>
    <dbReference type="NCBI Taxonomy" id="83558"/>
    <lineage>
        <taxon>Bacteria</taxon>
        <taxon>Pseudomonadati</taxon>
        <taxon>Chlamydiota</taxon>
        <taxon>Chlamydiia</taxon>
        <taxon>Chlamydiales</taxon>
        <taxon>Chlamydiaceae</taxon>
        <taxon>Chlamydia/Chlamydophila group</taxon>
        <taxon>Chlamydia</taxon>
    </lineage>
</organism>
<reference evidence="3" key="1">
    <citation type="submission" date="2015-05" db="EMBL/GenBank/DDBJ databases">
        <authorList>
            <person name="Rattei Thomas"/>
        </authorList>
    </citation>
    <scope>NUCLEOTIDE SEQUENCE</scope>
    <source>
        <strain evidence="3">YK41</strain>
    </source>
</reference>
<dbReference type="EMBL" id="LN849012">
    <property type="protein sequence ID" value="CRI72682.1"/>
    <property type="molecule type" value="Genomic_DNA"/>
</dbReference>
<keyword evidence="1" id="KW-0472">Membrane</keyword>
<keyword evidence="1" id="KW-1133">Transmembrane helix</keyword>
<evidence type="ECO:0000256" key="1">
    <source>
        <dbReference type="SAM" id="Phobius"/>
    </source>
</evidence>
<proteinExistence type="predicted"/>
<evidence type="ECO:0000313" key="3">
    <source>
        <dbReference type="EMBL" id="CRI72682.1"/>
    </source>
</evidence>
<evidence type="ECO:0000259" key="2">
    <source>
        <dbReference type="Pfam" id="PF09321"/>
    </source>
</evidence>
<protein>
    <recommendedName>
        <fullName evidence="2">DUF1978 domain-containing protein</fullName>
    </recommendedName>
</protein>
<keyword evidence="1" id="KW-0812">Transmembrane</keyword>
<sequence length="653" mass="74858">MCLIPIAPQIHNASTSITTATPPPPDHSVGASFCLSKFRVLAITFLVLGVLLLISGALFLTLGISGVSLGVGLGLSALGSVLVISGFLLLLERREVSGVGLEGIPTGIPVGPSAEPSSEEIQKKQKAKQILDQLPQELDQLDTDIQHVLSCLGKLKDLKCKDRGLLKDAKEKLQVFDFVWKDMMMEFVELQQVMDQESRYLEGLIHEVQSIAHKLFVDDVNIRSHLGESCGYLPSEDVRGELLKRFAKEVVARFMKVTRDIRKIAMAFNKNAYGAAKNAFDKAFGSLETCLYKSLTKSYRDTFCDYKRAKILPDENNSARAEQRFREVKDHWEDLNETVFWVKEDGRIDIEVLTAVGGWPDRYPEHLILEKRKDKVMSHQLWEATMRVKEAEVTYSVARVAFEKDGSQQNQKKFQEKTKERLRCLKDLRDQECHRAQERLEKLTALYPEVSVSVVETERERKFNLEKAYGNLEERYQSVVQDQEDYWTEQKNREAEFRAKGTKVRSMEEVAEHLQILENLLEDCYKRLSKAETFALGVEREATEEIEYTILSDAANRLKVLCEDIEDTLPRVEEIEMMLRMAERPLHPIKQAFTKAFVQYNRCKERLAKVEPYYKESPAYVNSEERLQSLDQASQCIQRVPKGFKFRNGSMYI</sequence>
<gene>
    <name evidence="3" type="ORF">BN1224_YK41_AC_00040</name>
</gene>
<name>A0A0F7YXC9_CHLPN</name>
<feature type="transmembrane region" description="Helical" evidence="1">
    <location>
        <begin position="70"/>
        <end position="91"/>
    </location>
</feature>